<dbReference type="InterPro" id="IPR035892">
    <property type="entry name" value="C2_domain_sf"/>
</dbReference>
<evidence type="ECO:0000259" key="8">
    <source>
        <dbReference type="PROSITE" id="PS50056"/>
    </source>
</evidence>
<evidence type="ECO:0000259" key="10">
    <source>
        <dbReference type="PROSITE" id="PS51182"/>
    </source>
</evidence>
<feature type="region of interest" description="Disordered" evidence="7">
    <location>
        <begin position="544"/>
        <end position="582"/>
    </location>
</feature>
<dbReference type="InterPro" id="IPR016130">
    <property type="entry name" value="Tyr_Pase_AS"/>
</dbReference>
<dbReference type="OMA" id="SFLCDNQ"/>
<evidence type="ECO:0000313" key="13">
    <source>
        <dbReference type="Proteomes" id="UP000030765"/>
    </source>
</evidence>
<dbReference type="SUPFAM" id="SSF49562">
    <property type="entry name" value="C2 domain (Calcium/lipid-binding domain, CaLB)"/>
    <property type="match status" value="1"/>
</dbReference>
<keyword evidence="4" id="KW-0904">Protein phosphatase</keyword>
<gene>
    <name evidence="11" type="ORF">ZHAS_00006862</name>
</gene>
<dbReference type="OrthoDB" id="16692at2759"/>
<evidence type="ECO:0000256" key="4">
    <source>
        <dbReference type="ARBA" id="ARBA00022912"/>
    </source>
</evidence>
<evidence type="ECO:0000256" key="2">
    <source>
        <dbReference type="ARBA" id="ARBA00007881"/>
    </source>
</evidence>
<dbReference type="SUPFAM" id="SSF52799">
    <property type="entry name" value="(Phosphotyrosine protein) phosphatases II"/>
    <property type="match status" value="1"/>
</dbReference>
<dbReference type="GO" id="GO:0004721">
    <property type="term" value="F:phosphoprotein phosphatase activity"/>
    <property type="evidence" value="ECO:0007669"/>
    <property type="project" value="UniProtKB-KW"/>
</dbReference>
<dbReference type="AlphaFoldDB" id="A0A084VNH6"/>
<comment type="similarity">
    <text evidence="2">Belongs to the PTEN phosphatase protein family.</text>
</comment>
<feature type="compositionally biased region" description="Low complexity" evidence="7">
    <location>
        <begin position="1076"/>
        <end position="1088"/>
    </location>
</feature>
<dbReference type="CDD" id="cd14509">
    <property type="entry name" value="PTP_PTEN"/>
    <property type="match status" value="1"/>
</dbReference>
<reference evidence="12" key="2">
    <citation type="submission" date="2020-05" db="UniProtKB">
        <authorList>
            <consortium name="EnsemblMetazoa"/>
        </authorList>
    </citation>
    <scope>IDENTIFICATION</scope>
</reference>
<dbReference type="STRING" id="74873.A0A084VNH6"/>
<feature type="region of interest" description="Disordered" evidence="7">
    <location>
        <begin position="1053"/>
        <end position="1105"/>
    </location>
</feature>
<dbReference type="GO" id="GO:0006629">
    <property type="term" value="P:lipid metabolic process"/>
    <property type="evidence" value="ECO:0007669"/>
    <property type="project" value="UniProtKB-KW"/>
</dbReference>
<dbReference type="InterPro" id="IPR029023">
    <property type="entry name" value="Tensin_phosphatase"/>
</dbReference>
<dbReference type="GO" id="GO:0043005">
    <property type="term" value="C:neuron projection"/>
    <property type="evidence" value="ECO:0007669"/>
    <property type="project" value="UniProtKB-SubCell"/>
</dbReference>
<evidence type="ECO:0000313" key="12">
    <source>
        <dbReference type="EnsemblMetazoa" id="ASIC006862-PA"/>
    </source>
</evidence>
<feature type="compositionally biased region" description="Low complexity" evidence="7">
    <location>
        <begin position="1189"/>
        <end position="1212"/>
    </location>
</feature>
<proteinExistence type="inferred from homology"/>
<dbReference type="Gene3D" id="2.60.40.1110">
    <property type="match status" value="1"/>
</dbReference>
<dbReference type="InterPro" id="IPR051281">
    <property type="entry name" value="Dual-spec_lipid-protein_phosph"/>
</dbReference>
<dbReference type="InterPro" id="IPR045101">
    <property type="entry name" value="PTP_PTEN"/>
</dbReference>
<protein>
    <submittedName>
        <fullName evidence="11">AGAP009628-PA-like protein</fullName>
    </submittedName>
</protein>
<sequence>MTAYIKHNIIAMGYPADRMESVYRNNREEVIKFLNEKHPENYKVYNLCKEKTYDATPFPVSFESFKHFSRLPFIKSKPTIENNLMTHYNEYPFEDHNPPDIELINKFCEDVHRFLCEDPKHVVAIHCKAGKGRTGTMICCYLLYSKACQTADQALKFYAEKRTWDHKGVTIPSQRRYVQYYEQLLRKQLTYENVTLYICELRIIPADVPLKFGTIKVKGSKESPPLTDFQRSDECVTVVLDACMPLTGDVKVEFARVRNLKEKRWHFWINTFFVKQTGNYDSQGRLVLTLDRMEIDDAHKGNTKKCPEQVCRFFKLFPTTTRLGLCWFPGVFVLIISLFISRCKCFSNRYLPAPFDVASSASNSPSSKVNYKKQQPKPPPTQLQSTATTVATAHQQLNHSGGSSEEISGTDSVEEDDYEEADEKEEDDEEEEEEEEEGWESGECQTVVSQTMCKSRTTTTTTTTTTTVNSSTTTTTTATTTTSSRTPEAAITAAAVSSTTATTTMSPTTTTTKQSSILPFSSPRRCLVSDENYLLTRSSSYLISNSNSSKSSSDHQHPVAGRDNSTPNHHHHQHHKPASSELVPVEYCTVSSSSSPAYILAGAGELPARAPGATKAGDSSLALMVYEPRGLVPVVPEQRVPPTSPSPSKGGSGGFPFPLVRRSPKGSGVAPIGTAVGSSSSSGGGIIEDRAPNSSVVPRGDDAGGKSKFISSSPFRRFGMAMQRKKKRSLKLKHSVTTGNASTTAVSGAAALYGSCASNLSGVSVGSGSKASGGSIISSGKSKMKFRWLRNMRSDPNLKETLAKSVQLRSVTATGGFASAFDQTGGPGKASGGGGVMIPKSPTVDKTCFVGIFEDEGRAERTAAAEGKVGTTRDNDYYSFLCDNQLSYESPSKSPGHLMRLELPRATRRPSTIEEVLLQQPLTTATTTVVSGGCETEGGCSVVKPRASNVRIGFDVSPVPQSPVAEKVSHQVGSDDADNLTSIESSFEIIDKCDAMTVSTAIKENPSAVGGGGNRFCNKLLHHIVSSVGSGGRKGELVAAPGNELGTSILEHRQHNSKADVDEAASTKIILDRRPSSSAATSTSLPGTPTKPPAPATDPRSCSPILARSNRCAPFSFRELSQELRAAMKIPKRAPFSQTASSATTTPGPSSSSSSSSFSNVGGGGDCTIAGRSIERTLSAPVAVQSLDTTTTTRPNTSATTTATTTTATTTDHNTRTIHQPFHRTLNRSQSDRQLLGEDRSKRSK</sequence>
<evidence type="ECO:0000259" key="9">
    <source>
        <dbReference type="PROSITE" id="PS51181"/>
    </source>
</evidence>
<feature type="compositionally biased region" description="Acidic residues" evidence="7">
    <location>
        <begin position="412"/>
        <end position="440"/>
    </location>
</feature>
<comment type="subcellular location">
    <subcellularLocation>
        <location evidence="1">Cell projection</location>
        <location evidence="1">Neuron projection</location>
    </subcellularLocation>
</comment>
<dbReference type="PROSITE" id="PS50056">
    <property type="entry name" value="TYR_PHOSPHATASE_2"/>
    <property type="match status" value="1"/>
</dbReference>
<feature type="compositionally biased region" description="Basic and acidic residues" evidence="7">
    <location>
        <begin position="1235"/>
        <end position="1245"/>
    </location>
</feature>
<dbReference type="PROSITE" id="PS51181">
    <property type="entry name" value="PPASE_TENSIN"/>
    <property type="match status" value="1"/>
</dbReference>
<evidence type="ECO:0000256" key="7">
    <source>
        <dbReference type="SAM" id="MobiDB-lite"/>
    </source>
</evidence>
<keyword evidence="5" id="KW-0443">Lipid metabolism</keyword>
<dbReference type="SMART" id="SM01326">
    <property type="entry name" value="PTEN_C2"/>
    <property type="match status" value="1"/>
</dbReference>
<feature type="region of interest" description="Disordered" evidence="7">
    <location>
        <begin position="1131"/>
        <end position="1162"/>
    </location>
</feature>
<dbReference type="Gene3D" id="3.90.190.10">
    <property type="entry name" value="Protein tyrosine phosphatase superfamily"/>
    <property type="match status" value="1"/>
</dbReference>
<dbReference type="InterPro" id="IPR029021">
    <property type="entry name" value="Prot-tyrosine_phosphatase-like"/>
</dbReference>
<dbReference type="InterPro" id="IPR000387">
    <property type="entry name" value="Tyr_Pase_dom"/>
</dbReference>
<keyword evidence="3" id="KW-0378">Hydrolase</keyword>
<feature type="domain" description="C2 tensin-type" evidence="10">
    <location>
        <begin position="181"/>
        <end position="330"/>
    </location>
</feature>
<evidence type="ECO:0000256" key="5">
    <source>
        <dbReference type="ARBA" id="ARBA00023098"/>
    </source>
</evidence>
<accession>A0A084VNH6</accession>
<dbReference type="GO" id="GO:0005829">
    <property type="term" value="C:cytosol"/>
    <property type="evidence" value="ECO:0007669"/>
    <property type="project" value="TreeGrafter"/>
</dbReference>
<dbReference type="VEuPathDB" id="VectorBase:ASIS016708"/>
<dbReference type="PANTHER" id="PTHR12305:SF60">
    <property type="entry name" value="PHOSPHATIDYLINOSITOL 3,4,5-TRISPHOSPHATE 3-PHOSPHATASE TPTE2-RELATED"/>
    <property type="match status" value="1"/>
</dbReference>
<reference evidence="11 13" key="1">
    <citation type="journal article" date="2014" name="BMC Genomics">
        <title>Genome sequence of Anopheles sinensis provides insight into genetics basis of mosquito competence for malaria parasites.</title>
        <authorList>
            <person name="Zhou D."/>
            <person name="Zhang D."/>
            <person name="Ding G."/>
            <person name="Shi L."/>
            <person name="Hou Q."/>
            <person name="Ye Y."/>
            <person name="Xu Y."/>
            <person name="Zhou H."/>
            <person name="Xiong C."/>
            <person name="Li S."/>
            <person name="Yu J."/>
            <person name="Hong S."/>
            <person name="Yu X."/>
            <person name="Zou P."/>
            <person name="Chen C."/>
            <person name="Chang X."/>
            <person name="Wang W."/>
            <person name="Lv Y."/>
            <person name="Sun Y."/>
            <person name="Ma L."/>
            <person name="Shen B."/>
            <person name="Zhu C."/>
        </authorList>
    </citation>
    <scope>NUCLEOTIDE SEQUENCE [LARGE SCALE GENOMIC DNA]</scope>
</reference>
<feature type="domain" description="Tyrosine specific protein phosphatases" evidence="8">
    <location>
        <begin position="105"/>
        <end position="162"/>
    </location>
</feature>
<feature type="region of interest" description="Disordered" evidence="7">
    <location>
        <begin position="1185"/>
        <end position="1245"/>
    </location>
</feature>
<dbReference type="EMBL" id="ATLV01014756">
    <property type="status" value="NOT_ANNOTATED_CDS"/>
    <property type="molecule type" value="Genomic_DNA"/>
</dbReference>
<evidence type="ECO:0000313" key="11">
    <source>
        <dbReference type="EMBL" id="KFB39520.1"/>
    </source>
</evidence>
<organism evidence="11">
    <name type="scientific">Anopheles sinensis</name>
    <name type="common">Mosquito</name>
    <dbReference type="NCBI Taxonomy" id="74873"/>
    <lineage>
        <taxon>Eukaryota</taxon>
        <taxon>Metazoa</taxon>
        <taxon>Ecdysozoa</taxon>
        <taxon>Arthropoda</taxon>
        <taxon>Hexapoda</taxon>
        <taxon>Insecta</taxon>
        <taxon>Pterygota</taxon>
        <taxon>Neoptera</taxon>
        <taxon>Endopterygota</taxon>
        <taxon>Diptera</taxon>
        <taxon>Nematocera</taxon>
        <taxon>Culicoidea</taxon>
        <taxon>Culicidae</taxon>
        <taxon>Anophelinae</taxon>
        <taxon>Anopheles</taxon>
    </lineage>
</organism>
<dbReference type="Proteomes" id="UP000030765">
    <property type="component" value="Unassembled WGS sequence"/>
</dbReference>
<keyword evidence="13" id="KW-1185">Reference proteome</keyword>
<feature type="compositionally biased region" description="Low complexity" evidence="7">
    <location>
        <begin position="1134"/>
        <end position="1159"/>
    </location>
</feature>
<feature type="compositionally biased region" description="Basic residues" evidence="7">
    <location>
        <begin position="568"/>
        <end position="577"/>
    </location>
</feature>
<dbReference type="PANTHER" id="PTHR12305">
    <property type="entry name" value="PHOSPHATASE WITH HOMOLOGY TO TENSIN"/>
    <property type="match status" value="1"/>
</dbReference>
<dbReference type="VEuPathDB" id="VectorBase:ASIC006862"/>
<dbReference type="EnsemblMetazoa" id="ASIC006862-RA">
    <property type="protein sequence ID" value="ASIC006862-PA"/>
    <property type="gene ID" value="ASIC006862"/>
</dbReference>
<dbReference type="PROSITE" id="PS00383">
    <property type="entry name" value="TYR_PHOSPHATASE_1"/>
    <property type="match status" value="1"/>
</dbReference>
<feature type="compositionally biased region" description="Low complexity" evidence="7">
    <location>
        <begin position="455"/>
        <end position="516"/>
    </location>
</feature>
<dbReference type="EMBL" id="KE524984">
    <property type="protein sequence ID" value="KFB39520.1"/>
    <property type="molecule type" value="Genomic_DNA"/>
</dbReference>
<dbReference type="SMART" id="SM00404">
    <property type="entry name" value="PTPc_motif"/>
    <property type="match status" value="1"/>
</dbReference>
<evidence type="ECO:0000256" key="3">
    <source>
        <dbReference type="ARBA" id="ARBA00022801"/>
    </source>
</evidence>
<dbReference type="PROSITE" id="PS51182">
    <property type="entry name" value="C2_TENSIN"/>
    <property type="match status" value="1"/>
</dbReference>
<feature type="compositionally biased region" description="Low complexity" evidence="7">
    <location>
        <begin position="358"/>
        <end position="367"/>
    </location>
</feature>
<dbReference type="GO" id="GO:0016314">
    <property type="term" value="F:phosphatidylinositol-3,4,5-trisphosphate 3-phosphatase activity"/>
    <property type="evidence" value="ECO:0007669"/>
    <property type="project" value="TreeGrafter"/>
</dbReference>
<dbReference type="InterPro" id="IPR057023">
    <property type="entry name" value="PTP-SAK"/>
</dbReference>
<feature type="region of interest" description="Disordered" evidence="7">
    <location>
        <begin position="357"/>
        <end position="518"/>
    </location>
</feature>
<dbReference type="VEuPathDB" id="VectorBase:ASIS020875"/>
<dbReference type="InterPro" id="IPR003595">
    <property type="entry name" value="Tyr_Pase_cat"/>
</dbReference>
<dbReference type="InterPro" id="IPR014020">
    <property type="entry name" value="Tensin_C2-dom"/>
</dbReference>
<name>A0A084VNH6_ANOSI</name>
<dbReference type="EMBL" id="ATLV01014757">
    <property type="status" value="NOT_ANNOTATED_CDS"/>
    <property type="molecule type" value="Genomic_DNA"/>
</dbReference>
<feature type="region of interest" description="Disordered" evidence="7">
    <location>
        <begin position="635"/>
        <end position="709"/>
    </location>
</feature>
<dbReference type="Pfam" id="PF22784">
    <property type="entry name" value="PTP-SAK"/>
    <property type="match status" value="1"/>
</dbReference>
<feature type="domain" description="Phosphatase tensin-type" evidence="9">
    <location>
        <begin position="1"/>
        <end position="188"/>
    </location>
</feature>
<feature type="compositionally biased region" description="Polar residues" evidence="7">
    <location>
        <begin position="443"/>
        <end position="454"/>
    </location>
</feature>
<feature type="compositionally biased region" description="Polar residues" evidence="7">
    <location>
        <begin position="385"/>
        <end position="411"/>
    </location>
</feature>
<evidence type="ECO:0000256" key="6">
    <source>
        <dbReference type="ARBA" id="ARBA00023273"/>
    </source>
</evidence>
<keyword evidence="6" id="KW-0966">Cell projection</keyword>
<dbReference type="Pfam" id="PF10409">
    <property type="entry name" value="PTEN_C2"/>
    <property type="match status" value="1"/>
</dbReference>
<evidence type="ECO:0000256" key="1">
    <source>
        <dbReference type="ARBA" id="ARBA00004487"/>
    </source>
</evidence>